<proteinExistence type="predicted"/>
<dbReference type="EMBL" id="QTTT01000001">
    <property type="protein sequence ID" value="REF00308.1"/>
    <property type="molecule type" value="Genomic_DNA"/>
</dbReference>
<gene>
    <name evidence="1" type="ORF">DFJ69_5839</name>
</gene>
<reference evidence="1 2" key="1">
    <citation type="submission" date="2018-08" db="EMBL/GenBank/DDBJ databases">
        <title>Sequencing the genomes of 1000 actinobacteria strains.</title>
        <authorList>
            <person name="Klenk H.-P."/>
        </authorList>
    </citation>
    <scope>NUCLEOTIDE SEQUENCE [LARGE SCALE GENOMIC DNA]</scope>
    <source>
        <strain evidence="1 2">DSM 43927</strain>
    </source>
</reference>
<evidence type="ECO:0000313" key="1">
    <source>
        <dbReference type="EMBL" id="REF00308.1"/>
    </source>
</evidence>
<name>A0A3D9SXM2_9ACTN</name>
<sequence>MTSPPASVPDALPGEIRELLRGGLPVRAGHCGPCLLALRGVKARALHPDDPESRARALDGLLREQLDRLENAELAPAARLLFGAETTTSGATLTARREAAAKSSGYEVHHFRKRIEPKVVELVAWQLLRDSETFSTRHASAPELHAATGPLALPADVFAWEAAEHQHTLAGLWGAVYLLRAELLTVARMVSMTADDDALSAAADAALWRHALVLVAVARYRSAYGAVMLHAATELGPDEIAAYAGWTPALTPGEELLLAEVADPTQGLTHFMTRLTETERGAATVHAWRRSLTGRPHRQGGGPEEEVTS</sequence>
<dbReference type="AlphaFoldDB" id="A0A3D9SXM2"/>
<keyword evidence="2" id="KW-1185">Reference proteome</keyword>
<accession>A0A3D9SXM2</accession>
<protein>
    <submittedName>
        <fullName evidence="1">Uncharacterized protein</fullName>
    </submittedName>
</protein>
<organism evidence="1 2">
    <name type="scientific">Thermomonospora umbrina</name>
    <dbReference type="NCBI Taxonomy" id="111806"/>
    <lineage>
        <taxon>Bacteria</taxon>
        <taxon>Bacillati</taxon>
        <taxon>Actinomycetota</taxon>
        <taxon>Actinomycetes</taxon>
        <taxon>Streptosporangiales</taxon>
        <taxon>Thermomonosporaceae</taxon>
        <taxon>Thermomonospora</taxon>
    </lineage>
</organism>
<evidence type="ECO:0000313" key="2">
    <source>
        <dbReference type="Proteomes" id="UP000256661"/>
    </source>
</evidence>
<comment type="caution">
    <text evidence="1">The sequence shown here is derived from an EMBL/GenBank/DDBJ whole genome shotgun (WGS) entry which is preliminary data.</text>
</comment>
<dbReference type="Proteomes" id="UP000256661">
    <property type="component" value="Unassembled WGS sequence"/>
</dbReference>